<accession>A0A919YUT1</accession>
<keyword evidence="1" id="KW-0812">Transmembrane</keyword>
<evidence type="ECO:0000313" key="2">
    <source>
        <dbReference type="EMBL" id="GIP17666.1"/>
    </source>
</evidence>
<dbReference type="AlphaFoldDB" id="A0A919YUT1"/>
<dbReference type="Proteomes" id="UP000683139">
    <property type="component" value="Unassembled WGS sequence"/>
</dbReference>
<feature type="transmembrane region" description="Helical" evidence="1">
    <location>
        <begin position="186"/>
        <end position="206"/>
    </location>
</feature>
<feature type="transmembrane region" description="Helical" evidence="1">
    <location>
        <begin position="12"/>
        <end position="33"/>
    </location>
</feature>
<feature type="transmembrane region" description="Helical" evidence="1">
    <location>
        <begin position="158"/>
        <end position="180"/>
    </location>
</feature>
<dbReference type="Pfam" id="PF10067">
    <property type="entry name" value="DUF2306"/>
    <property type="match status" value="1"/>
</dbReference>
<feature type="transmembrane region" description="Helical" evidence="1">
    <location>
        <begin position="117"/>
        <end position="138"/>
    </location>
</feature>
<keyword evidence="3" id="KW-1185">Reference proteome</keyword>
<feature type="transmembrane region" description="Helical" evidence="1">
    <location>
        <begin position="94"/>
        <end position="111"/>
    </location>
</feature>
<gene>
    <name evidence="2" type="ORF">J40TS1_33080</name>
</gene>
<keyword evidence="1" id="KW-1133">Transmembrane helix</keyword>
<evidence type="ECO:0000313" key="3">
    <source>
        <dbReference type="Proteomes" id="UP000683139"/>
    </source>
</evidence>
<keyword evidence="1" id="KW-0472">Membrane</keyword>
<protein>
    <recommendedName>
        <fullName evidence="4">DUF2306 domain-containing protein</fullName>
    </recommendedName>
</protein>
<name>A0A919YUT1_9BACL</name>
<dbReference type="InterPro" id="IPR018750">
    <property type="entry name" value="DUF2306_membrane"/>
</dbReference>
<organism evidence="2 3">
    <name type="scientific">Paenibacillus montaniterrae</name>
    <dbReference type="NCBI Taxonomy" id="429341"/>
    <lineage>
        <taxon>Bacteria</taxon>
        <taxon>Bacillati</taxon>
        <taxon>Bacillota</taxon>
        <taxon>Bacilli</taxon>
        <taxon>Bacillales</taxon>
        <taxon>Paenibacillaceae</taxon>
        <taxon>Paenibacillus</taxon>
    </lineage>
</organism>
<comment type="caution">
    <text evidence="2">The sequence shown here is derived from an EMBL/GenBank/DDBJ whole genome shotgun (WGS) entry which is preliminary data.</text>
</comment>
<dbReference type="RefSeq" id="WP_213517231.1">
    <property type="nucleotide sequence ID" value="NZ_BOSE01000006.1"/>
</dbReference>
<proteinExistence type="predicted"/>
<sequence>MSNLRSKRTWLIAVSLLAIGVSTYLTITNFFFGVTSSGLIQNKLNQHMQLSNIYYIVLYLHIATGIIALLIGWLQFIESFRKRAIGFHRIIGKIYSVCILFSGISGLFIAFKATGGWISTLAFLLLSLLWIYTIIKGYRAIVVNRDQRSHQKWMLRNYALTFAAVTLRIYLPICMLLFGFEMFELYYRAIAWLCWIPNLIIAEWIIRRTAHRLS</sequence>
<reference evidence="2" key="1">
    <citation type="submission" date="2021-03" db="EMBL/GenBank/DDBJ databases">
        <title>Antimicrobial resistance genes in bacteria isolated from Japanese honey, and their potential for conferring macrolide and lincosamide resistance in the American foulbrood pathogen Paenibacillus larvae.</title>
        <authorList>
            <person name="Okamoto M."/>
            <person name="Kumagai M."/>
            <person name="Kanamori H."/>
            <person name="Takamatsu D."/>
        </authorList>
    </citation>
    <scope>NUCLEOTIDE SEQUENCE</scope>
    <source>
        <strain evidence="2">J40TS1</strain>
    </source>
</reference>
<evidence type="ECO:0000256" key="1">
    <source>
        <dbReference type="SAM" id="Phobius"/>
    </source>
</evidence>
<dbReference type="EMBL" id="BOSE01000006">
    <property type="protein sequence ID" value="GIP17666.1"/>
    <property type="molecule type" value="Genomic_DNA"/>
</dbReference>
<feature type="transmembrane region" description="Helical" evidence="1">
    <location>
        <begin position="53"/>
        <end position="74"/>
    </location>
</feature>
<evidence type="ECO:0008006" key="4">
    <source>
        <dbReference type="Google" id="ProtNLM"/>
    </source>
</evidence>